<evidence type="ECO:0000313" key="2">
    <source>
        <dbReference type="Proteomes" id="UP000244005"/>
    </source>
</evidence>
<proteinExistence type="predicted"/>
<name>A0A2R6X9X0_MARPO</name>
<sequence length="262" mass="29265">MALVSGLILNAFGGGKDIGTIVSNFDWSKCSVRDSHRNEYLQTNLAPAYGELTDESIKDLDNSLKIMIAGTLISIGKLTDKSWKSVLSTMMQHPLLVPDSDEVARADKLIKESSSAFKFDGSPDAQIVREVKSWFTTLVGDSDVLQQTRIDIGILAKIVASSGAAVESFETFWAKREKHEQTLVEIGVLRFPDRTHPYFKLYRIKLTAWSDSSRILFHQQDKNGITGEFNSRKFRPREDVIRDLAPAIHDNAVKTAESLFSV</sequence>
<reference evidence="2" key="1">
    <citation type="journal article" date="2017" name="Cell">
        <title>Insights into land plant evolution garnered from the Marchantia polymorpha genome.</title>
        <authorList>
            <person name="Bowman J.L."/>
            <person name="Kohchi T."/>
            <person name="Yamato K.T."/>
            <person name="Jenkins J."/>
            <person name="Shu S."/>
            <person name="Ishizaki K."/>
            <person name="Yamaoka S."/>
            <person name="Nishihama R."/>
            <person name="Nakamura Y."/>
            <person name="Berger F."/>
            <person name="Adam C."/>
            <person name="Aki S.S."/>
            <person name="Althoff F."/>
            <person name="Araki T."/>
            <person name="Arteaga-Vazquez M.A."/>
            <person name="Balasubrmanian S."/>
            <person name="Barry K."/>
            <person name="Bauer D."/>
            <person name="Boehm C.R."/>
            <person name="Briginshaw L."/>
            <person name="Caballero-Perez J."/>
            <person name="Catarino B."/>
            <person name="Chen F."/>
            <person name="Chiyoda S."/>
            <person name="Chovatia M."/>
            <person name="Davies K.M."/>
            <person name="Delmans M."/>
            <person name="Demura T."/>
            <person name="Dierschke T."/>
            <person name="Dolan L."/>
            <person name="Dorantes-Acosta A.E."/>
            <person name="Eklund D.M."/>
            <person name="Florent S.N."/>
            <person name="Flores-Sandoval E."/>
            <person name="Fujiyama A."/>
            <person name="Fukuzawa H."/>
            <person name="Galik B."/>
            <person name="Grimanelli D."/>
            <person name="Grimwood J."/>
            <person name="Grossniklaus U."/>
            <person name="Hamada T."/>
            <person name="Haseloff J."/>
            <person name="Hetherington A.J."/>
            <person name="Higo A."/>
            <person name="Hirakawa Y."/>
            <person name="Hundley H.N."/>
            <person name="Ikeda Y."/>
            <person name="Inoue K."/>
            <person name="Inoue S.I."/>
            <person name="Ishida S."/>
            <person name="Jia Q."/>
            <person name="Kakita M."/>
            <person name="Kanazawa T."/>
            <person name="Kawai Y."/>
            <person name="Kawashima T."/>
            <person name="Kennedy M."/>
            <person name="Kinose K."/>
            <person name="Kinoshita T."/>
            <person name="Kohara Y."/>
            <person name="Koide E."/>
            <person name="Komatsu K."/>
            <person name="Kopischke S."/>
            <person name="Kubo M."/>
            <person name="Kyozuka J."/>
            <person name="Lagercrantz U."/>
            <person name="Lin S.S."/>
            <person name="Lindquist E."/>
            <person name="Lipzen A.M."/>
            <person name="Lu C.W."/>
            <person name="De Luna E."/>
            <person name="Martienssen R.A."/>
            <person name="Minamino N."/>
            <person name="Mizutani M."/>
            <person name="Mizutani M."/>
            <person name="Mochizuki N."/>
            <person name="Monte I."/>
            <person name="Mosher R."/>
            <person name="Nagasaki H."/>
            <person name="Nakagami H."/>
            <person name="Naramoto S."/>
            <person name="Nishitani K."/>
            <person name="Ohtani M."/>
            <person name="Okamoto T."/>
            <person name="Okumura M."/>
            <person name="Phillips J."/>
            <person name="Pollak B."/>
            <person name="Reinders A."/>
            <person name="Rovekamp M."/>
            <person name="Sano R."/>
            <person name="Sawa S."/>
            <person name="Schmid M.W."/>
            <person name="Shirakawa M."/>
            <person name="Solano R."/>
            <person name="Spunde A."/>
            <person name="Suetsugu N."/>
            <person name="Sugano S."/>
            <person name="Sugiyama A."/>
            <person name="Sun R."/>
            <person name="Suzuki Y."/>
            <person name="Takenaka M."/>
            <person name="Takezawa D."/>
            <person name="Tomogane H."/>
            <person name="Tsuzuki M."/>
            <person name="Ueda T."/>
            <person name="Umeda M."/>
            <person name="Ward J.M."/>
            <person name="Watanabe Y."/>
            <person name="Yazaki K."/>
            <person name="Yokoyama R."/>
            <person name="Yoshitake Y."/>
            <person name="Yotsui I."/>
            <person name="Zachgo S."/>
            <person name="Schmutz J."/>
        </authorList>
    </citation>
    <scope>NUCLEOTIDE SEQUENCE [LARGE SCALE GENOMIC DNA]</scope>
    <source>
        <strain evidence="2">Tak-1</strain>
    </source>
</reference>
<keyword evidence="2" id="KW-1185">Reference proteome</keyword>
<protein>
    <submittedName>
        <fullName evidence="1">Uncharacterized protein</fullName>
    </submittedName>
</protein>
<dbReference type="OrthoDB" id="1917606at2759"/>
<dbReference type="EMBL" id="KZ772699">
    <property type="protein sequence ID" value="PTQ42894.1"/>
    <property type="molecule type" value="Genomic_DNA"/>
</dbReference>
<evidence type="ECO:0000313" key="1">
    <source>
        <dbReference type="EMBL" id="PTQ42894.1"/>
    </source>
</evidence>
<dbReference type="Gramene" id="Mp5g06020.1">
    <property type="protein sequence ID" value="Mp5g06020.1.cds"/>
    <property type="gene ID" value="Mp5g06020"/>
</dbReference>
<accession>A0A2R6X9X0</accession>
<dbReference type="AlphaFoldDB" id="A0A2R6X9X0"/>
<organism evidence="1 2">
    <name type="scientific">Marchantia polymorpha</name>
    <name type="common">Common liverwort</name>
    <name type="synonym">Marchantia aquatica</name>
    <dbReference type="NCBI Taxonomy" id="3197"/>
    <lineage>
        <taxon>Eukaryota</taxon>
        <taxon>Viridiplantae</taxon>
        <taxon>Streptophyta</taxon>
        <taxon>Embryophyta</taxon>
        <taxon>Marchantiophyta</taxon>
        <taxon>Marchantiopsida</taxon>
        <taxon>Marchantiidae</taxon>
        <taxon>Marchantiales</taxon>
        <taxon>Marchantiaceae</taxon>
        <taxon>Marchantia</taxon>
    </lineage>
</organism>
<dbReference type="OMA" id="EEQWSQI"/>
<dbReference type="Proteomes" id="UP000244005">
    <property type="component" value="Unassembled WGS sequence"/>
</dbReference>
<gene>
    <name evidence="1" type="ORF">MARPO_0027s0026</name>
</gene>